<evidence type="ECO:0000313" key="1">
    <source>
        <dbReference type="EMBL" id="KAJ1128396.1"/>
    </source>
</evidence>
<proteinExistence type="predicted"/>
<dbReference type="Proteomes" id="UP001066276">
    <property type="component" value="Chromosome 7"/>
</dbReference>
<gene>
    <name evidence="1" type="ORF">NDU88_006775</name>
</gene>
<keyword evidence="2" id="KW-1185">Reference proteome</keyword>
<evidence type="ECO:0000313" key="2">
    <source>
        <dbReference type="Proteomes" id="UP001066276"/>
    </source>
</evidence>
<name>A0AAV7PM07_PLEWA</name>
<accession>A0AAV7PM07</accession>
<reference evidence="1" key="1">
    <citation type="journal article" date="2022" name="bioRxiv">
        <title>Sequencing and chromosome-scale assembly of the giantPleurodeles waltlgenome.</title>
        <authorList>
            <person name="Brown T."/>
            <person name="Elewa A."/>
            <person name="Iarovenko S."/>
            <person name="Subramanian E."/>
            <person name="Araus A.J."/>
            <person name="Petzold A."/>
            <person name="Susuki M."/>
            <person name="Suzuki K.-i.T."/>
            <person name="Hayashi T."/>
            <person name="Toyoda A."/>
            <person name="Oliveira C."/>
            <person name="Osipova E."/>
            <person name="Leigh N.D."/>
            <person name="Simon A."/>
            <person name="Yun M.H."/>
        </authorList>
    </citation>
    <scope>NUCLEOTIDE SEQUENCE</scope>
    <source>
        <strain evidence="1">20211129_DDA</strain>
        <tissue evidence="1">Liver</tissue>
    </source>
</reference>
<comment type="caution">
    <text evidence="1">The sequence shown here is derived from an EMBL/GenBank/DDBJ whole genome shotgun (WGS) entry which is preliminary data.</text>
</comment>
<sequence>MWARARLHTHISFCNPFLLLSPGPVPRAPRCDDTIRSTCEEEPSAVLRRQAAFPGLKQLSARPSAMPPGALPICPVVLASYFAESPDPRGA</sequence>
<dbReference type="EMBL" id="JANPWB010000011">
    <property type="protein sequence ID" value="KAJ1128396.1"/>
    <property type="molecule type" value="Genomic_DNA"/>
</dbReference>
<protein>
    <submittedName>
        <fullName evidence="1">Uncharacterized protein</fullName>
    </submittedName>
</protein>
<dbReference type="AlphaFoldDB" id="A0AAV7PM07"/>
<organism evidence="1 2">
    <name type="scientific">Pleurodeles waltl</name>
    <name type="common">Iberian ribbed newt</name>
    <dbReference type="NCBI Taxonomy" id="8319"/>
    <lineage>
        <taxon>Eukaryota</taxon>
        <taxon>Metazoa</taxon>
        <taxon>Chordata</taxon>
        <taxon>Craniata</taxon>
        <taxon>Vertebrata</taxon>
        <taxon>Euteleostomi</taxon>
        <taxon>Amphibia</taxon>
        <taxon>Batrachia</taxon>
        <taxon>Caudata</taxon>
        <taxon>Salamandroidea</taxon>
        <taxon>Salamandridae</taxon>
        <taxon>Pleurodelinae</taxon>
        <taxon>Pleurodeles</taxon>
    </lineage>
</organism>